<dbReference type="WBParaSite" id="PS1159_v2.g16609.t1">
    <property type="protein sequence ID" value="PS1159_v2.g16609.t1"/>
    <property type="gene ID" value="PS1159_v2.g16609"/>
</dbReference>
<proteinExistence type="predicted"/>
<evidence type="ECO:0000313" key="1">
    <source>
        <dbReference type="Proteomes" id="UP000887580"/>
    </source>
</evidence>
<sequence length="594" mass="64962">MNEIHASPQLQSNVHEHKNPEKIEITETTSSIDMTETTNSDEGDRRQKLAFRAGDIPKWKQSLLLGFQQTMICISGILIAPYLVSEIACAGVDTIALRVQLISTTFVVTGITTLFQTVFGLRLAILQGPSFAFLPPLYAFANLPEMRCNATINDFVPPESYLDRVRTIQGSLALAALLLIFVGATGLIGFISRHIGPITICPLLLLLCLGNTNVILEKGSLHWISIVQFCCLLMFTVYLAEHNVPLPYYSERKIRFAKYRLFGQFPYLLSILIAYAVAFTLSKANWISADSPARVDKEQSILNLRESPWFHVPYPGQFGIPKLSVGLFLGMLASCVACSIESLGAYGILAKVSEEKPPSASTLNRAIVIEGFGCCLAGLMGIGVGITTYSENVAAVSITRVASRHTMQIAGIILIFLGVFTKVGAVLATIPDPIVGGILGMGVCMITGVALSNLEYVNIKLSRNLTIMGISIIMGVVIPDYFESHPVDTGVRDIDQMLNILLTIRMFVGGMIAFILDNTCSGATRDERGFQPNIILPVDKDIDNENDPDGYAFPQKVNEFLIKYSGFCKFPFMPSMKRLEATSMPSLNDPNSPH</sequence>
<accession>A0AC35FDU8</accession>
<protein>
    <submittedName>
        <fullName evidence="2">Uncharacterized protein</fullName>
    </submittedName>
</protein>
<dbReference type="Proteomes" id="UP000887580">
    <property type="component" value="Unplaced"/>
</dbReference>
<name>A0AC35FDU8_9BILA</name>
<organism evidence="1 2">
    <name type="scientific">Panagrolaimus sp. PS1159</name>
    <dbReference type="NCBI Taxonomy" id="55785"/>
    <lineage>
        <taxon>Eukaryota</taxon>
        <taxon>Metazoa</taxon>
        <taxon>Ecdysozoa</taxon>
        <taxon>Nematoda</taxon>
        <taxon>Chromadorea</taxon>
        <taxon>Rhabditida</taxon>
        <taxon>Tylenchina</taxon>
        <taxon>Panagrolaimomorpha</taxon>
        <taxon>Panagrolaimoidea</taxon>
        <taxon>Panagrolaimidae</taxon>
        <taxon>Panagrolaimus</taxon>
    </lineage>
</organism>
<evidence type="ECO:0000313" key="2">
    <source>
        <dbReference type="WBParaSite" id="PS1159_v2.g16609.t1"/>
    </source>
</evidence>
<reference evidence="2" key="1">
    <citation type="submission" date="2022-11" db="UniProtKB">
        <authorList>
            <consortium name="WormBaseParasite"/>
        </authorList>
    </citation>
    <scope>IDENTIFICATION</scope>
</reference>